<dbReference type="InParanoid" id="A0A673WWV4"/>
<evidence type="ECO:0000313" key="2">
    <source>
        <dbReference type="Proteomes" id="UP000472277"/>
    </source>
</evidence>
<sequence length="251" mass="28224">MLLIVFTVSPCSTNAKVVKKGGGAKGKKVTLKMAKKAVRVTAEGCRRLDLSNMGIAIFPKCLLKTTSPRRAVPQAQPTQVATRLNLLFALLPPLPHMYILPQLPQQPVPRTLTLYRPLWSFNLGMNFLDTLPPTTVGLCSIHELRLFDNLFPSLPEFIKVLLSITRLNTKRNPFSYTQGNLGEKSLCGSYLKRYGGERDAEGRSGLYSRLITFNPLAQVNQKQWRSDQSWPRERFDTQGQPMNNWICCSST</sequence>
<dbReference type="InterPro" id="IPR032675">
    <property type="entry name" value="LRR_dom_sf"/>
</dbReference>
<keyword evidence="2" id="KW-1185">Reference proteome</keyword>
<evidence type="ECO:0000313" key="1">
    <source>
        <dbReference type="Ensembl" id="ENSSTUP00000012611.1"/>
    </source>
</evidence>
<name>A0A673WWV4_SALTR</name>
<accession>A0A673WWV4</accession>
<dbReference type="AlphaFoldDB" id="A0A673WWV4"/>
<dbReference type="SUPFAM" id="SSF52075">
    <property type="entry name" value="Outer arm dynein light chain 1"/>
    <property type="match status" value="1"/>
</dbReference>
<reference evidence="1" key="1">
    <citation type="submission" date="2025-08" db="UniProtKB">
        <authorList>
            <consortium name="Ensembl"/>
        </authorList>
    </citation>
    <scope>IDENTIFICATION</scope>
</reference>
<dbReference type="Proteomes" id="UP000472277">
    <property type="component" value="Chromosome 18"/>
</dbReference>
<protein>
    <submittedName>
        <fullName evidence="1">Uncharacterized protein</fullName>
    </submittedName>
</protein>
<dbReference type="Ensembl" id="ENSSTUT00000013348.1">
    <property type="protein sequence ID" value="ENSSTUP00000012611.1"/>
    <property type="gene ID" value="ENSSTUG00000005927.1"/>
</dbReference>
<reference evidence="1" key="2">
    <citation type="submission" date="2025-09" db="UniProtKB">
        <authorList>
            <consortium name="Ensembl"/>
        </authorList>
    </citation>
    <scope>IDENTIFICATION</scope>
</reference>
<dbReference type="GeneTree" id="ENSGT00990000212549"/>
<organism evidence="1 2">
    <name type="scientific">Salmo trutta</name>
    <name type="common">Brown trout</name>
    <dbReference type="NCBI Taxonomy" id="8032"/>
    <lineage>
        <taxon>Eukaryota</taxon>
        <taxon>Metazoa</taxon>
        <taxon>Chordata</taxon>
        <taxon>Craniata</taxon>
        <taxon>Vertebrata</taxon>
        <taxon>Euteleostomi</taxon>
        <taxon>Actinopterygii</taxon>
        <taxon>Neopterygii</taxon>
        <taxon>Teleostei</taxon>
        <taxon>Protacanthopterygii</taxon>
        <taxon>Salmoniformes</taxon>
        <taxon>Salmonidae</taxon>
        <taxon>Salmoninae</taxon>
        <taxon>Salmo</taxon>
    </lineage>
</organism>
<proteinExistence type="predicted"/>
<dbReference type="Gene3D" id="3.80.10.10">
    <property type="entry name" value="Ribonuclease Inhibitor"/>
    <property type="match status" value="1"/>
</dbReference>